<dbReference type="AlphaFoldDB" id="A0AAD8KIY6"/>
<evidence type="ECO:0000256" key="1">
    <source>
        <dbReference type="SAM" id="Phobius"/>
    </source>
</evidence>
<gene>
    <name evidence="2" type="ORF">QVD17_22052</name>
</gene>
<proteinExistence type="predicted"/>
<name>A0AAD8KIY6_TARER</name>
<evidence type="ECO:0000313" key="2">
    <source>
        <dbReference type="EMBL" id="KAK1420445.1"/>
    </source>
</evidence>
<sequence length="143" mass="15333">MDIIVCVCVCSAPNVELMGGKLVYLDFRMVTFVKTMSVFGIIVLVFVATAVGNEHPDIPCCDGEYTSCCKPGASVNITTYANVTTFANTTTYAKVDGNEHPNVPCCDGEYTSCCKTGDVVNITTYAKVVGRKGVVDIKKPRVV</sequence>
<keyword evidence="1" id="KW-0472">Membrane</keyword>
<evidence type="ECO:0000313" key="3">
    <source>
        <dbReference type="Proteomes" id="UP001229421"/>
    </source>
</evidence>
<feature type="transmembrane region" description="Helical" evidence="1">
    <location>
        <begin position="31"/>
        <end position="51"/>
    </location>
</feature>
<keyword evidence="1" id="KW-1133">Transmembrane helix</keyword>
<keyword evidence="3" id="KW-1185">Reference proteome</keyword>
<dbReference type="Proteomes" id="UP001229421">
    <property type="component" value="Unassembled WGS sequence"/>
</dbReference>
<accession>A0AAD8KIY6</accession>
<keyword evidence="1" id="KW-0812">Transmembrane</keyword>
<reference evidence="2" key="1">
    <citation type="journal article" date="2023" name="bioRxiv">
        <title>Improved chromosome-level genome assembly for marigold (Tagetes erecta).</title>
        <authorList>
            <person name="Jiang F."/>
            <person name="Yuan L."/>
            <person name="Wang S."/>
            <person name="Wang H."/>
            <person name="Xu D."/>
            <person name="Wang A."/>
            <person name="Fan W."/>
        </authorList>
    </citation>
    <scope>NUCLEOTIDE SEQUENCE</scope>
    <source>
        <strain evidence="2">WSJ</strain>
        <tissue evidence="2">Leaf</tissue>
    </source>
</reference>
<dbReference type="EMBL" id="JAUHHV010000006">
    <property type="protein sequence ID" value="KAK1420445.1"/>
    <property type="molecule type" value="Genomic_DNA"/>
</dbReference>
<organism evidence="2 3">
    <name type="scientific">Tagetes erecta</name>
    <name type="common">African marigold</name>
    <dbReference type="NCBI Taxonomy" id="13708"/>
    <lineage>
        <taxon>Eukaryota</taxon>
        <taxon>Viridiplantae</taxon>
        <taxon>Streptophyta</taxon>
        <taxon>Embryophyta</taxon>
        <taxon>Tracheophyta</taxon>
        <taxon>Spermatophyta</taxon>
        <taxon>Magnoliopsida</taxon>
        <taxon>eudicotyledons</taxon>
        <taxon>Gunneridae</taxon>
        <taxon>Pentapetalae</taxon>
        <taxon>asterids</taxon>
        <taxon>campanulids</taxon>
        <taxon>Asterales</taxon>
        <taxon>Asteraceae</taxon>
        <taxon>Asteroideae</taxon>
        <taxon>Heliantheae alliance</taxon>
        <taxon>Tageteae</taxon>
        <taxon>Tagetes</taxon>
    </lineage>
</organism>
<protein>
    <submittedName>
        <fullName evidence="2">Uncharacterized protein</fullName>
    </submittedName>
</protein>
<comment type="caution">
    <text evidence="2">The sequence shown here is derived from an EMBL/GenBank/DDBJ whole genome shotgun (WGS) entry which is preliminary data.</text>
</comment>